<comment type="caution">
    <text evidence="2">The sequence shown here is derived from an EMBL/GenBank/DDBJ whole genome shotgun (WGS) entry which is preliminary data.</text>
</comment>
<dbReference type="AlphaFoldDB" id="A0A7C9PHM3"/>
<keyword evidence="3" id="KW-1185">Reference proteome</keyword>
<reference evidence="2 3" key="1">
    <citation type="submission" date="2020-02" db="EMBL/GenBank/DDBJ databases">
        <title>Ideonella bacterium strain TBM-1.</title>
        <authorList>
            <person name="Chen W.-M."/>
        </authorList>
    </citation>
    <scope>NUCLEOTIDE SEQUENCE [LARGE SCALE GENOMIC DNA]</scope>
    <source>
        <strain evidence="2 3">TBM-1</strain>
    </source>
</reference>
<evidence type="ECO:0000256" key="1">
    <source>
        <dbReference type="SAM" id="MobiDB-lite"/>
    </source>
</evidence>
<dbReference type="Proteomes" id="UP000484255">
    <property type="component" value="Unassembled WGS sequence"/>
</dbReference>
<dbReference type="EMBL" id="JAAGOH010000013">
    <property type="protein sequence ID" value="NDY91969.1"/>
    <property type="molecule type" value="Genomic_DNA"/>
</dbReference>
<organism evidence="2 3">
    <name type="scientific">Ideonella livida</name>
    <dbReference type="NCBI Taxonomy" id="2707176"/>
    <lineage>
        <taxon>Bacteria</taxon>
        <taxon>Pseudomonadati</taxon>
        <taxon>Pseudomonadota</taxon>
        <taxon>Betaproteobacteria</taxon>
        <taxon>Burkholderiales</taxon>
        <taxon>Sphaerotilaceae</taxon>
        <taxon>Ideonella</taxon>
    </lineage>
</organism>
<dbReference type="RefSeq" id="WP_163457818.1">
    <property type="nucleotide sequence ID" value="NZ_JAAGOH010000013.1"/>
</dbReference>
<proteinExistence type="predicted"/>
<evidence type="ECO:0000313" key="2">
    <source>
        <dbReference type="EMBL" id="NDY91969.1"/>
    </source>
</evidence>
<accession>A0A7C9PHM3</accession>
<protein>
    <submittedName>
        <fullName evidence="2">DUF3833 domain-containing protein</fullName>
    </submittedName>
</protein>
<name>A0A7C9PHM3_9BURK</name>
<feature type="region of interest" description="Disordered" evidence="1">
    <location>
        <begin position="1"/>
        <end position="25"/>
    </location>
</feature>
<sequence>MTPRRPRLTGPSRPAPESSAPGLVGRPLYGRRTQLLRLGAALALAAGLAGCAGPTPADYAGQTPALDLREYFNGPLVAHGVFTDRSGRVVRRFRVDMVGRWQGDQGVLEEDFLYSDGERQRRVWRLVRGPDGRYTGTADDVVGTAQGQAAGNALNWRYTLALPVDGRVWEVQFDDWMYLMDRQVMLNKAVMSKFGLRLGEVTLAFHKP</sequence>
<dbReference type="InterPro" id="IPR024409">
    <property type="entry name" value="DUF3833"/>
</dbReference>
<gene>
    <name evidence="2" type="ORF">G3A44_12305</name>
</gene>
<dbReference type="Pfam" id="PF12915">
    <property type="entry name" value="DUF3833"/>
    <property type="match status" value="1"/>
</dbReference>
<evidence type="ECO:0000313" key="3">
    <source>
        <dbReference type="Proteomes" id="UP000484255"/>
    </source>
</evidence>